<accession>A0A1G6LUW7</accession>
<dbReference type="InterPro" id="IPR001054">
    <property type="entry name" value="A/G_cyclase"/>
</dbReference>
<gene>
    <name evidence="2" type="ORF">SAMN04488239_102324</name>
</gene>
<sequence length="560" mass="62180">MHSQLAVLMFADIVGYSAMMEVDQQQTIDLVRSLRVDLLEPEVQTHAGRILKRLGDGWIVSFGSVPACVDCAMSLQKKLQAETELKLRIGAHIGEIVSDGEDFYGSGLNIAQRIEAEAPPGGLMISEDLFRQLSGQLAGELKDAGTFRLKNIAQPVRLYQWRPMHRRKADPDQITSIAVAAIEYAPLDAETAALAGDLHDQLVIRMSRRQGVVVLDAANRSVEHATYDLRSRLRVAGGRGRLSLSLVLRSDGRPVWSESYDRDTADIFDFCDVVLERAEADLRIQTNAFDGDRLAHIPEEELSVSELRARAANAFYRLTYEDWIDGLRLMKRAIRMNPRDGVSLAMRAEAEIMTHAARYAALAPDLLAGLADDLDTAIEQNPGSDYVFWTRGLFRINCMSDIAGARADLQRSRDLNPAYAENHELEAHVLMVEGKFDRAAEKYGLLLQRQVHNPMIPYRRFLRASAHFCGGRYDLAAEDARLAADTRPKERAMHVLRGLALQAGGEKNAARDVFRRAASLAPRPDICSRCPVLPESHLHLAEALASAIRSPQGKLDGIET</sequence>
<dbReference type="Proteomes" id="UP000199628">
    <property type="component" value="Unassembled WGS sequence"/>
</dbReference>
<proteinExistence type="predicted"/>
<reference evidence="3" key="1">
    <citation type="submission" date="2016-10" db="EMBL/GenBank/DDBJ databases">
        <authorList>
            <person name="Varghese N."/>
            <person name="Submissions S."/>
        </authorList>
    </citation>
    <scope>NUCLEOTIDE SEQUENCE [LARGE SCALE GENOMIC DNA]</scope>
    <source>
        <strain evidence="3">CGMCC 1.9108</strain>
    </source>
</reference>
<dbReference type="PROSITE" id="PS50125">
    <property type="entry name" value="GUANYLATE_CYCLASE_2"/>
    <property type="match status" value="1"/>
</dbReference>
<evidence type="ECO:0000259" key="1">
    <source>
        <dbReference type="PROSITE" id="PS50125"/>
    </source>
</evidence>
<dbReference type="GO" id="GO:0035556">
    <property type="term" value="P:intracellular signal transduction"/>
    <property type="evidence" value="ECO:0007669"/>
    <property type="project" value="InterPro"/>
</dbReference>
<dbReference type="PANTHER" id="PTHR43081">
    <property type="entry name" value="ADENYLATE CYCLASE, TERMINAL-DIFFERENTIATION SPECIFIC-RELATED"/>
    <property type="match status" value="1"/>
</dbReference>
<dbReference type="EMBL" id="FMZV01000002">
    <property type="protein sequence ID" value="SDC46496.1"/>
    <property type="molecule type" value="Genomic_DNA"/>
</dbReference>
<dbReference type="SUPFAM" id="SSF55073">
    <property type="entry name" value="Nucleotide cyclase"/>
    <property type="match status" value="1"/>
</dbReference>
<organism evidence="2 3">
    <name type="scientific">Ruegeria marina</name>
    <dbReference type="NCBI Taxonomy" id="639004"/>
    <lineage>
        <taxon>Bacteria</taxon>
        <taxon>Pseudomonadati</taxon>
        <taxon>Pseudomonadota</taxon>
        <taxon>Alphaproteobacteria</taxon>
        <taxon>Rhodobacterales</taxon>
        <taxon>Roseobacteraceae</taxon>
        <taxon>Ruegeria</taxon>
    </lineage>
</organism>
<dbReference type="Gene3D" id="3.30.70.1230">
    <property type="entry name" value="Nucleotide cyclase"/>
    <property type="match status" value="1"/>
</dbReference>
<dbReference type="GO" id="GO:0006171">
    <property type="term" value="P:cAMP biosynthetic process"/>
    <property type="evidence" value="ECO:0007669"/>
    <property type="project" value="TreeGrafter"/>
</dbReference>
<evidence type="ECO:0000313" key="2">
    <source>
        <dbReference type="EMBL" id="SDC46496.1"/>
    </source>
</evidence>
<feature type="domain" description="Guanylate cyclase" evidence="1">
    <location>
        <begin position="7"/>
        <end position="115"/>
    </location>
</feature>
<dbReference type="SUPFAM" id="SSF48452">
    <property type="entry name" value="TPR-like"/>
    <property type="match status" value="2"/>
</dbReference>
<dbReference type="Pfam" id="PF00211">
    <property type="entry name" value="Guanylate_cyc"/>
    <property type="match status" value="1"/>
</dbReference>
<protein>
    <submittedName>
        <fullName evidence="2">Adenylate cyclase, class 3</fullName>
    </submittedName>
</protein>
<dbReference type="GO" id="GO:0004016">
    <property type="term" value="F:adenylate cyclase activity"/>
    <property type="evidence" value="ECO:0007669"/>
    <property type="project" value="UniProtKB-ARBA"/>
</dbReference>
<dbReference type="InterPro" id="IPR050697">
    <property type="entry name" value="Adenylyl/Guanylyl_Cyclase_3/4"/>
</dbReference>
<dbReference type="RefSeq" id="WP_093027897.1">
    <property type="nucleotide sequence ID" value="NZ_FMZV01000002.1"/>
</dbReference>
<evidence type="ECO:0000313" key="3">
    <source>
        <dbReference type="Proteomes" id="UP000199628"/>
    </source>
</evidence>
<keyword evidence="3" id="KW-1185">Reference proteome</keyword>
<dbReference type="PANTHER" id="PTHR43081:SF19">
    <property type="entry name" value="PH-SENSITIVE ADENYLATE CYCLASE RV1264"/>
    <property type="match status" value="1"/>
</dbReference>
<dbReference type="OrthoDB" id="54411at2"/>
<name>A0A1G6LUW7_9RHOB</name>
<dbReference type="CDD" id="cd07302">
    <property type="entry name" value="CHD"/>
    <property type="match status" value="1"/>
</dbReference>
<dbReference type="STRING" id="639004.SAMN04488239_102324"/>
<dbReference type="AlphaFoldDB" id="A0A1G6LUW7"/>
<dbReference type="InterPro" id="IPR029787">
    <property type="entry name" value="Nucleotide_cyclase"/>
</dbReference>
<dbReference type="InterPro" id="IPR011990">
    <property type="entry name" value="TPR-like_helical_dom_sf"/>
</dbReference>
<dbReference type="Gene3D" id="1.25.40.10">
    <property type="entry name" value="Tetratricopeptide repeat domain"/>
    <property type="match status" value="1"/>
</dbReference>